<evidence type="ECO:0000256" key="1">
    <source>
        <dbReference type="SAM" id="MobiDB-lite"/>
    </source>
</evidence>
<dbReference type="Proteomes" id="UP000828390">
    <property type="component" value="Unassembled WGS sequence"/>
</dbReference>
<keyword evidence="3" id="KW-1185">Reference proteome</keyword>
<accession>A0A9D4CAA6</accession>
<protein>
    <submittedName>
        <fullName evidence="2">Uncharacterized protein</fullName>
    </submittedName>
</protein>
<sequence>MQETIHYQHISISIGGIPTSNLRFADDIHLICGNSSEMQDLKCNNMKEQVHTGWRSARRGRSSLSTAQPTSVQTSL</sequence>
<name>A0A9D4CAA6_DREPO</name>
<dbReference type="AlphaFoldDB" id="A0A9D4CAA6"/>
<organism evidence="2 3">
    <name type="scientific">Dreissena polymorpha</name>
    <name type="common">Zebra mussel</name>
    <name type="synonym">Mytilus polymorpha</name>
    <dbReference type="NCBI Taxonomy" id="45954"/>
    <lineage>
        <taxon>Eukaryota</taxon>
        <taxon>Metazoa</taxon>
        <taxon>Spiralia</taxon>
        <taxon>Lophotrochozoa</taxon>
        <taxon>Mollusca</taxon>
        <taxon>Bivalvia</taxon>
        <taxon>Autobranchia</taxon>
        <taxon>Heteroconchia</taxon>
        <taxon>Euheterodonta</taxon>
        <taxon>Imparidentia</taxon>
        <taxon>Neoheterodontei</taxon>
        <taxon>Myida</taxon>
        <taxon>Dreissenoidea</taxon>
        <taxon>Dreissenidae</taxon>
        <taxon>Dreissena</taxon>
    </lineage>
</organism>
<feature type="region of interest" description="Disordered" evidence="1">
    <location>
        <begin position="53"/>
        <end position="76"/>
    </location>
</feature>
<feature type="compositionally biased region" description="Polar residues" evidence="1">
    <location>
        <begin position="62"/>
        <end position="76"/>
    </location>
</feature>
<reference evidence="2" key="1">
    <citation type="journal article" date="2019" name="bioRxiv">
        <title>The Genome of the Zebra Mussel, Dreissena polymorpha: A Resource for Invasive Species Research.</title>
        <authorList>
            <person name="McCartney M.A."/>
            <person name="Auch B."/>
            <person name="Kono T."/>
            <person name="Mallez S."/>
            <person name="Zhang Y."/>
            <person name="Obille A."/>
            <person name="Becker A."/>
            <person name="Abrahante J.E."/>
            <person name="Garbe J."/>
            <person name="Badalamenti J.P."/>
            <person name="Herman A."/>
            <person name="Mangelson H."/>
            <person name="Liachko I."/>
            <person name="Sullivan S."/>
            <person name="Sone E.D."/>
            <person name="Koren S."/>
            <person name="Silverstein K.A.T."/>
            <person name="Beckman K.B."/>
            <person name="Gohl D.M."/>
        </authorList>
    </citation>
    <scope>NUCLEOTIDE SEQUENCE</scope>
    <source>
        <strain evidence="2">Duluth1</strain>
        <tissue evidence="2">Whole animal</tissue>
    </source>
</reference>
<reference evidence="2" key="2">
    <citation type="submission" date="2020-11" db="EMBL/GenBank/DDBJ databases">
        <authorList>
            <person name="McCartney M.A."/>
            <person name="Auch B."/>
            <person name="Kono T."/>
            <person name="Mallez S."/>
            <person name="Becker A."/>
            <person name="Gohl D.M."/>
            <person name="Silverstein K.A.T."/>
            <person name="Koren S."/>
            <person name="Bechman K.B."/>
            <person name="Herman A."/>
            <person name="Abrahante J.E."/>
            <person name="Garbe J."/>
        </authorList>
    </citation>
    <scope>NUCLEOTIDE SEQUENCE</scope>
    <source>
        <strain evidence="2">Duluth1</strain>
        <tissue evidence="2">Whole animal</tissue>
    </source>
</reference>
<dbReference type="EMBL" id="JAIWYP010000013">
    <property type="protein sequence ID" value="KAH3719941.1"/>
    <property type="molecule type" value="Genomic_DNA"/>
</dbReference>
<evidence type="ECO:0000313" key="2">
    <source>
        <dbReference type="EMBL" id="KAH3719941.1"/>
    </source>
</evidence>
<proteinExistence type="predicted"/>
<comment type="caution">
    <text evidence="2">The sequence shown here is derived from an EMBL/GenBank/DDBJ whole genome shotgun (WGS) entry which is preliminary data.</text>
</comment>
<evidence type="ECO:0000313" key="3">
    <source>
        <dbReference type="Proteomes" id="UP000828390"/>
    </source>
</evidence>
<gene>
    <name evidence="2" type="ORF">DPMN_062826</name>
</gene>